<organism evidence="3 4">
    <name type="scientific">Lujinxingia vulgaris</name>
    <dbReference type="NCBI Taxonomy" id="2600176"/>
    <lineage>
        <taxon>Bacteria</taxon>
        <taxon>Deltaproteobacteria</taxon>
        <taxon>Bradymonadales</taxon>
        <taxon>Lujinxingiaceae</taxon>
        <taxon>Lujinxingia</taxon>
    </lineage>
</organism>
<gene>
    <name evidence="3" type="ORF">FRC96_09620</name>
</gene>
<keyword evidence="2" id="KW-0732">Signal</keyword>
<evidence type="ECO:0000256" key="1">
    <source>
        <dbReference type="SAM" id="MobiDB-lite"/>
    </source>
</evidence>
<dbReference type="GO" id="GO:0008237">
    <property type="term" value="F:metallopeptidase activity"/>
    <property type="evidence" value="ECO:0007669"/>
    <property type="project" value="InterPro"/>
</dbReference>
<dbReference type="SUPFAM" id="SSF55486">
    <property type="entry name" value="Metalloproteases ('zincins'), catalytic domain"/>
    <property type="match status" value="1"/>
</dbReference>
<feature type="signal peptide" evidence="2">
    <location>
        <begin position="1"/>
        <end position="23"/>
    </location>
</feature>
<evidence type="ECO:0000313" key="4">
    <source>
        <dbReference type="Proteomes" id="UP000321046"/>
    </source>
</evidence>
<feature type="compositionally biased region" description="Acidic residues" evidence="1">
    <location>
        <begin position="110"/>
        <end position="122"/>
    </location>
</feature>
<dbReference type="PROSITE" id="PS51257">
    <property type="entry name" value="PROKAR_LIPOPROTEIN"/>
    <property type="match status" value="1"/>
</dbReference>
<dbReference type="OrthoDB" id="5484003at2"/>
<name>A0A5C6XC43_9DELT</name>
<dbReference type="EMBL" id="VOSL01000044">
    <property type="protein sequence ID" value="TXD36327.1"/>
    <property type="molecule type" value="Genomic_DNA"/>
</dbReference>
<feature type="region of interest" description="Disordered" evidence="1">
    <location>
        <begin position="105"/>
        <end position="124"/>
    </location>
</feature>
<evidence type="ECO:0008006" key="5">
    <source>
        <dbReference type="Google" id="ProtNLM"/>
    </source>
</evidence>
<feature type="region of interest" description="Disordered" evidence="1">
    <location>
        <begin position="470"/>
        <end position="497"/>
    </location>
</feature>
<dbReference type="InterPro" id="IPR024079">
    <property type="entry name" value="MetalloPept_cat_dom_sf"/>
</dbReference>
<dbReference type="Proteomes" id="UP000321046">
    <property type="component" value="Unassembled WGS sequence"/>
</dbReference>
<evidence type="ECO:0000256" key="2">
    <source>
        <dbReference type="SAM" id="SignalP"/>
    </source>
</evidence>
<evidence type="ECO:0000313" key="3">
    <source>
        <dbReference type="EMBL" id="TXD36327.1"/>
    </source>
</evidence>
<feature type="compositionally biased region" description="Acidic residues" evidence="1">
    <location>
        <begin position="39"/>
        <end position="67"/>
    </location>
</feature>
<dbReference type="AlphaFoldDB" id="A0A5C6XC43"/>
<dbReference type="RefSeq" id="WP_146974278.1">
    <property type="nucleotide sequence ID" value="NZ_VOSL01000044.1"/>
</dbReference>
<reference evidence="3 4" key="1">
    <citation type="submission" date="2019-08" db="EMBL/GenBank/DDBJ databases">
        <title>Bradymonadales sp. TMQ2.</title>
        <authorList>
            <person name="Liang Q."/>
        </authorList>
    </citation>
    <scope>NUCLEOTIDE SEQUENCE [LARGE SCALE GENOMIC DNA]</scope>
    <source>
        <strain evidence="3 4">TMQ2</strain>
    </source>
</reference>
<feature type="chain" id="PRO_5022944651" description="Peptidase M43 pregnancy-associated plasma-A domain-containing protein" evidence="2">
    <location>
        <begin position="24"/>
        <end position="540"/>
    </location>
</feature>
<protein>
    <recommendedName>
        <fullName evidence="5">Peptidase M43 pregnancy-associated plasma-A domain-containing protein</fullName>
    </recommendedName>
</protein>
<feature type="region of interest" description="Disordered" evidence="1">
    <location>
        <begin position="26"/>
        <end position="69"/>
    </location>
</feature>
<sequence length="540" mass="57985">MNRANLPRLIALLATMASATALSACVPQEPADEQPLIVVDDDPDPTDTDAGGDEDTSPQPDVDEEPETVCTNACSSANDGQCDDGGTGALFESCAYGTDCADCGERPVIEEPDPDPDPEPDPEPICTDSCQYANDGECDDGGPAAQYDVCTYGTDCGDCGSRDARRSCNSNAECSEGRVCNATGQCVSSQGASSIEFVTLTDFQATAQDVWDSEFEVGGDVRSVSLIVEMMTPSATAYIWEVGTPQNTLLYDIERSEQSLMKLNPVTYGGQMGILLPNSPQYALSAGTYRVRLWTEDTSRVRVHALIKRGPLNPQGGTLPVTFWFTDQDYMDASEAQRSTAFQEGLEVFRQIYANIGIAIGPVRYRDVEGTLGRQLAVPQDEVVLCEGIRQVATEADLSGINLFMIDQAADQSFLGISCGLPGASTRPGVARAGAAIALAYLDFSPEIFGETVAHEAGHYLGLFHTTERDGASHDPLDDTPECPSSRDSNGDDFVSPEECINLSADNTMFWTSFSQGGRQTTLTPHQRFVLMNNALIETY</sequence>
<dbReference type="Gene3D" id="3.40.390.10">
    <property type="entry name" value="Collagenase (Catalytic Domain)"/>
    <property type="match status" value="1"/>
</dbReference>
<accession>A0A5C6XC43</accession>
<proteinExistence type="predicted"/>
<comment type="caution">
    <text evidence="3">The sequence shown here is derived from an EMBL/GenBank/DDBJ whole genome shotgun (WGS) entry which is preliminary data.</text>
</comment>